<dbReference type="VEuPathDB" id="VectorBase:GPPI032571"/>
<dbReference type="EMBL" id="JXJN01015751">
    <property type="status" value="NOT_ANNOTATED_CDS"/>
    <property type="molecule type" value="Genomic_DNA"/>
</dbReference>
<organism evidence="1 2">
    <name type="scientific">Glossina palpalis gambiensis</name>
    <dbReference type="NCBI Taxonomy" id="67801"/>
    <lineage>
        <taxon>Eukaryota</taxon>
        <taxon>Metazoa</taxon>
        <taxon>Ecdysozoa</taxon>
        <taxon>Arthropoda</taxon>
        <taxon>Hexapoda</taxon>
        <taxon>Insecta</taxon>
        <taxon>Pterygota</taxon>
        <taxon>Neoptera</taxon>
        <taxon>Endopterygota</taxon>
        <taxon>Diptera</taxon>
        <taxon>Brachycera</taxon>
        <taxon>Muscomorpha</taxon>
        <taxon>Hippoboscoidea</taxon>
        <taxon>Glossinidae</taxon>
        <taxon>Glossina</taxon>
    </lineage>
</organism>
<accession>A0A1B0BJZ0</accession>
<protein>
    <submittedName>
        <fullName evidence="1">Uncharacterized protein</fullName>
    </submittedName>
</protein>
<dbReference type="AlphaFoldDB" id="A0A1B0BJZ0"/>
<keyword evidence="2" id="KW-1185">Reference proteome</keyword>
<reference evidence="1" key="2">
    <citation type="submission" date="2020-05" db="UniProtKB">
        <authorList>
            <consortium name="EnsemblMetazoa"/>
        </authorList>
    </citation>
    <scope>IDENTIFICATION</scope>
    <source>
        <strain evidence="1">IAEA</strain>
    </source>
</reference>
<evidence type="ECO:0000313" key="1">
    <source>
        <dbReference type="EnsemblMetazoa" id="GPPI032571-PA"/>
    </source>
</evidence>
<name>A0A1B0BJZ0_9MUSC</name>
<dbReference type="EnsemblMetazoa" id="GPPI032571-RA">
    <property type="protein sequence ID" value="GPPI032571-PA"/>
    <property type="gene ID" value="GPPI032571"/>
</dbReference>
<reference evidence="2" key="1">
    <citation type="submission" date="2015-01" db="EMBL/GenBank/DDBJ databases">
        <authorList>
            <person name="Aksoy S."/>
            <person name="Warren W."/>
            <person name="Wilson R.K."/>
        </authorList>
    </citation>
    <scope>NUCLEOTIDE SEQUENCE [LARGE SCALE GENOMIC DNA]</scope>
    <source>
        <strain evidence="2">IAEA</strain>
    </source>
</reference>
<dbReference type="Proteomes" id="UP000092460">
    <property type="component" value="Unassembled WGS sequence"/>
</dbReference>
<sequence length="86" mass="9535">MFDNNDNSTESVTTNTYKHKIYTTELLLLLLANGKELEQIFGGGIMRHNSVNDKLCKCIGGEVCCYAARCNATTDTKQSIRGETVK</sequence>
<evidence type="ECO:0000313" key="2">
    <source>
        <dbReference type="Proteomes" id="UP000092460"/>
    </source>
</evidence>
<proteinExistence type="predicted"/>